<dbReference type="RefSeq" id="WP_092080450.1">
    <property type="nucleotide sequence ID" value="NZ_FOYI01000006.1"/>
</dbReference>
<accession>A0A1I6E0G3</accession>
<evidence type="ECO:0000256" key="2">
    <source>
        <dbReference type="ARBA" id="ARBA00022475"/>
    </source>
</evidence>
<feature type="transmembrane region" description="Helical" evidence="6">
    <location>
        <begin position="765"/>
        <end position="791"/>
    </location>
</feature>
<dbReference type="InterPro" id="IPR038766">
    <property type="entry name" value="Membrane_comp_ABC_pdt"/>
</dbReference>
<gene>
    <name evidence="8" type="ORF">SAMN04515673_106159</name>
</gene>
<feature type="transmembrane region" description="Helical" evidence="6">
    <location>
        <begin position="263"/>
        <end position="287"/>
    </location>
</feature>
<proteinExistence type="predicted"/>
<dbReference type="OrthoDB" id="9775544at2"/>
<keyword evidence="4 6" id="KW-1133">Transmembrane helix</keyword>
<dbReference type="AlphaFoldDB" id="A0A1I6E0G3"/>
<reference evidence="8 9" key="1">
    <citation type="submission" date="2016-10" db="EMBL/GenBank/DDBJ databases">
        <authorList>
            <person name="de Groot N.N."/>
        </authorList>
    </citation>
    <scope>NUCLEOTIDE SEQUENCE [LARGE SCALE GENOMIC DNA]</scope>
    <source>
        <strain evidence="9">KMM 9023,NRIC 0796,JCM 17311,KCTC 23692</strain>
    </source>
</reference>
<organism evidence="8 9">
    <name type="scientific">Poseidonocella sedimentorum</name>
    <dbReference type="NCBI Taxonomy" id="871652"/>
    <lineage>
        <taxon>Bacteria</taxon>
        <taxon>Pseudomonadati</taxon>
        <taxon>Pseudomonadota</taxon>
        <taxon>Alphaproteobacteria</taxon>
        <taxon>Rhodobacterales</taxon>
        <taxon>Roseobacteraceae</taxon>
        <taxon>Poseidonocella</taxon>
    </lineage>
</organism>
<evidence type="ECO:0000256" key="6">
    <source>
        <dbReference type="SAM" id="Phobius"/>
    </source>
</evidence>
<evidence type="ECO:0000259" key="7">
    <source>
        <dbReference type="Pfam" id="PF02687"/>
    </source>
</evidence>
<dbReference type="Pfam" id="PF02687">
    <property type="entry name" value="FtsX"/>
    <property type="match status" value="2"/>
</dbReference>
<dbReference type="STRING" id="871652.SAMN04515673_106159"/>
<comment type="subcellular location">
    <subcellularLocation>
        <location evidence="1">Cell membrane</location>
        <topology evidence="1">Multi-pass membrane protein</topology>
    </subcellularLocation>
</comment>
<evidence type="ECO:0000313" key="9">
    <source>
        <dbReference type="Proteomes" id="UP000199302"/>
    </source>
</evidence>
<dbReference type="Proteomes" id="UP000199302">
    <property type="component" value="Unassembled WGS sequence"/>
</dbReference>
<feature type="transmembrane region" description="Helical" evidence="6">
    <location>
        <begin position="361"/>
        <end position="378"/>
    </location>
</feature>
<feature type="transmembrane region" description="Helical" evidence="6">
    <location>
        <begin position="405"/>
        <end position="425"/>
    </location>
</feature>
<feature type="domain" description="ABC3 transporter permease C-terminal" evidence="7">
    <location>
        <begin position="267"/>
        <end position="379"/>
    </location>
</feature>
<keyword evidence="9" id="KW-1185">Reference proteome</keyword>
<dbReference type="EMBL" id="FOYI01000006">
    <property type="protein sequence ID" value="SFR11107.1"/>
    <property type="molecule type" value="Genomic_DNA"/>
</dbReference>
<evidence type="ECO:0000256" key="5">
    <source>
        <dbReference type="ARBA" id="ARBA00023136"/>
    </source>
</evidence>
<keyword evidence="5 6" id="KW-0472">Membrane</keyword>
<protein>
    <submittedName>
        <fullName evidence="8">Putative ABC transport system permease protein</fullName>
    </submittedName>
</protein>
<feature type="transmembrane region" description="Helical" evidence="6">
    <location>
        <begin position="308"/>
        <end position="341"/>
    </location>
</feature>
<evidence type="ECO:0000256" key="3">
    <source>
        <dbReference type="ARBA" id="ARBA00022692"/>
    </source>
</evidence>
<dbReference type="PANTHER" id="PTHR30287">
    <property type="entry name" value="MEMBRANE COMPONENT OF PREDICTED ABC SUPERFAMILY METABOLITE UPTAKE TRANSPORTER"/>
    <property type="match status" value="1"/>
</dbReference>
<dbReference type="PANTHER" id="PTHR30287:SF1">
    <property type="entry name" value="INNER MEMBRANE PROTEIN"/>
    <property type="match status" value="1"/>
</dbReference>
<keyword evidence="2" id="KW-1003">Cell membrane</keyword>
<feature type="transmembrane region" description="Helical" evidence="6">
    <location>
        <begin position="431"/>
        <end position="450"/>
    </location>
</feature>
<keyword evidence="3 6" id="KW-0812">Transmembrane</keyword>
<evidence type="ECO:0000256" key="1">
    <source>
        <dbReference type="ARBA" id="ARBA00004651"/>
    </source>
</evidence>
<feature type="domain" description="ABC3 transporter permease C-terminal" evidence="7">
    <location>
        <begin position="723"/>
        <end position="830"/>
    </location>
</feature>
<feature type="transmembrane region" description="Helical" evidence="6">
    <location>
        <begin position="803"/>
        <end position="827"/>
    </location>
</feature>
<dbReference type="InterPro" id="IPR003838">
    <property type="entry name" value="ABC3_permease_C"/>
</dbReference>
<sequence length="842" mass="87454">MSLAVASRIARRELRGGLRGFAVFLTCLALGVAAIAGVGTVRASIDAGLAREGKRLLGGAAELSLTYRFATPEERRWMAAEASHVSEIVDFRSMVVVGAGAEAERALTQVKAVDGLYPLVGDTQLEPEQPLEAALGLQGGLPGAVMAPLLANRLGLAPGDDFALGETRFRLSALLTHEPDNAGTGFSLGPRTLVLRRALDGSGLLQPGTLFETRYRLELPEGADLDRVEEEARAAFAAAGMRWRDARNGAPGLSEFVDRLSAFLVLVGLAGLAVGGIGVSTAVRAYLAGKTATIATLRTLGASGRVIFRAYLLQIGALAALGIAIGLALGAGIPLLIAPALERLLPVPAVFALHPAPLLEAALYGGLTALVFTLWPLARTEEIRAAALYRDGGPSGVTLPRARHLLVILGAAAALVGAAAVFTGAPELTGWTALGILGALVLLWLIAAGLRRLARRAKTLARGRPALRAGLAAIGGPVDETTPVVLALGLGLTVLAAIGQIDGNMQRAIAQELPDEAPSFFFVDIQRDQMPGIERRIAQDPAVRKMEAAPMLRGVITRINGQPAKEVAGDHWVLEGDRGVTYADAQPERTRLVAGEWWPEGYTGPPQISFAATEAEEMGLALGDEITVNVLGRDITGTLTSLRAVDFSTAGMGFVLAMNEAALAGAPHSFIATVYAEEAAEALLLRDLASAYPNITAISVREAIERVAGLLAGIASATRYGAAATLLTGIVVLIGTAAAGQGARLQEAALLRTLGATRRTILSSFALRAGLMGAGAGLVALLSGILGAWAILHFVMETRFAVVWSNAASVILGGAAASLLAGLAFAWRPLQARPAHVLRTRE</sequence>
<dbReference type="GO" id="GO:0005886">
    <property type="term" value="C:plasma membrane"/>
    <property type="evidence" value="ECO:0007669"/>
    <property type="project" value="UniProtKB-SubCell"/>
</dbReference>
<evidence type="ECO:0000313" key="8">
    <source>
        <dbReference type="EMBL" id="SFR11107.1"/>
    </source>
</evidence>
<evidence type="ECO:0000256" key="4">
    <source>
        <dbReference type="ARBA" id="ARBA00022989"/>
    </source>
</evidence>
<name>A0A1I6E0G3_9RHOB</name>